<accession>A0A8H7AFZ5</accession>
<proteinExistence type="predicted"/>
<comment type="caution">
    <text evidence="7">The sequence shown here is derived from an EMBL/GenBank/DDBJ whole genome shotgun (WGS) entry which is preliminary data.</text>
</comment>
<feature type="DNA-binding region" description="Homeobox" evidence="4">
    <location>
        <begin position="367"/>
        <end position="429"/>
    </location>
</feature>
<feature type="compositionally biased region" description="Low complexity" evidence="5">
    <location>
        <begin position="145"/>
        <end position="174"/>
    </location>
</feature>
<evidence type="ECO:0000313" key="7">
    <source>
        <dbReference type="EMBL" id="KAF7504485.1"/>
    </source>
</evidence>
<dbReference type="Proteomes" id="UP000606974">
    <property type="component" value="Unassembled WGS sequence"/>
</dbReference>
<feature type="region of interest" description="Disordered" evidence="5">
    <location>
        <begin position="82"/>
        <end position="194"/>
    </location>
</feature>
<dbReference type="SMART" id="SM00389">
    <property type="entry name" value="HOX"/>
    <property type="match status" value="1"/>
</dbReference>
<dbReference type="OrthoDB" id="10056939at2759"/>
<dbReference type="Gene3D" id="1.10.10.60">
    <property type="entry name" value="Homeodomain-like"/>
    <property type="match status" value="1"/>
</dbReference>
<dbReference type="PROSITE" id="PS50071">
    <property type="entry name" value="HOMEOBOX_2"/>
    <property type="match status" value="1"/>
</dbReference>
<keyword evidence="3 4" id="KW-0539">Nucleus</keyword>
<keyword evidence="8" id="KW-1185">Reference proteome</keyword>
<dbReference type="InterPro" id="IPR050224">
    <property type="entry name" value="TALE_homeobox"/>
</dbReference>
<protein>
    <recommendedName>
        <fullName evidence="6">Homeobox domain-containing protein</fullName>
    </recommendedName>
</protein>
<feature type="region of interest" description="Disordered" evidence="5">
    <location>
        <begin position="275"/>
        <end position="376"/>
    </location>
</feature>
<name>A0A8H7AFZ5_9EURO</name>
<evidence type="ECO:0000256" key="5">
    <source>
        <dbReference type="SAM" id="MobiDB-lite"/>
    </source>
</evidence>
<evidence type="ECO:0000256" key="2">
    <source>
        <dbReference type="ARBA" id="ARBA00023155"/>
    </source>
</evidence>
<evidence type="ECO:0000256" key="1">
    <source>
        <dbReference type="ARBA" id="ARBA00023125"/>
    </source>
</evidence>
<dbReference type="EMBL" id="JAACFV010000136">
    <property type="protein sequence ID" value="KAF7504485.1"/>
    <property type="molecule type" value="Genomic_DNA"/>
</dbReference>
<dbReference type="Pfam" id="PF05920">
    <property type="entry name" value="Homeobox_KN"/>
    <property type="match status" value="1"/>
</dbReference>
<keyword evidence="1 4" id="KW-0238">DNA-binding</keyword>
<dbReference type="InterPro" id="IPR009057">
    <property type="entry name" value="Homeodomain-like_sf"/>
</dbReference>
<feature type="compositionally biased region" description="Polar residues" evidence="5">
    <location>
        <begin position="343"/>
        <end position="356"/>
    </location>
</feature>
<evidence type="ECO:0000313" key="8">
    <source>
        <dbReference type="Proteomes" id="UP000606974"/>
    </source>
</evidence>
<gene>
    <name evidence="7" type="ORF">GJ744_002165</name>
</gene>
<dbReference type="PANTHER" id="PTHR11850">
    <property type="entry name" value="HOMEOBOX PROTEIN TRANSCRIPTION FACTORS"/>
    <property type="match status" value="1"/>
</dbReference>
<organism evidence="7 8">
    <name type="scientific">Endocarpon pusillum</name>
    <dbReference type="NCBI Taxonomy" id="364733"/>
    <lineage>
        <taxon>Eukaryota</taxon>
        <taxon>Fungi</taxon>
        <taxon>Dikarya</taxon>
        <taxon>Ascomycota</taxon>
        <taxon>Pezizomycotina</taxon>
        <taxon>Eurotiomycetes</taxon>
        <taxon>Chaetothyriomycetidae</taxon>
        <taxon>Verrucariales</taxon>
        <taxon>Verrucariaceae</taxon>
        <taxon>Endocarpon</taxon>
    </lineage>
</organism>
<sequence length="429" mass="47759">MLPRVRVYRLPTTVNYHPRRQSSTAVFPGFGPGRLLPPVGSPTQASEVFHLCRAGFVTSAYLLKLPLILHVISGSSRRRNVRMDPFGRERGQSDSATDSVHQRYSHSQSQQRLPPFRTLLSENGSKESDQPAHHNGSNGYPSPTAASPRYSSLSSSSRPLAASPSQPRSAPMPSLSQGFDDFNGRYHDPVGYSQMQQHRPPEYLVGPSGMPQYPEVPTPYPGQTLTSQQFDSYQTNSSLPSIREMPGRREGAGVGHGNNGNVRAAYYQNESLGHYPGLTPDAEHGAYPSRRPSLYDHNSQSHPSYPALGSRHMTPGGDFSRYGQPTYDTAGRAYPSPYGEVDYSTQSLSGPQQPNFSVLGDANDPRSKRRRGNLPKEVTDILRAWFHDHLDHPYPTEEDKQMFIARTGLSISQKERRRRGERERVKTES</sequence>
<dbReference type="AlphaFoldDB" id="A0A8H7AFZ5"/>
<evidence type="ECO:0000256" key="4">
    <source>
        <dbReference type="PROSITE-ProRule" id="PRU00108"/>
    </source>
</evidence>
<feature type="compositionally biased region" description="Basic and acidic residues" evidence="5">
    <location>
        <begin position="82"/>
        <end position="92"/>
    </location>
</feature>
<evidence type="ECO:0000259" key="6">
    <source>
        <dbReference type="PROSITE" id="PS50071"/>
    </source>
</evidence>
<comment type="subcellular location">
    <subcellularLocation>
        <location evidence="4">Nucleus</location>
    </subcellularLocation>
</comment>
<dbReference type="InterPro" id="IPR008422">
    <property type="entry name" value="KN_HD"/>
</dbReference>
<reference evidence="7" key="1">
    <citation type="submission" date="2020-02" db="EMBL/GenBank/DDBJ databases">
        <authorList>
            <person name="Palmer J.M."/>
        </authorList>
    </citation>
    <scope>NUCLEOTIDE SEQUENCE</scope>
    <source>
        <strain evidence="7">EPUS1.4</strain>
        <tissue evidence="7">Thallus</tissue>
    </source>
</reference>
<feature type="domain" description="Homeobox" evidence="6">
    <location>
        <begin position="365"/>
        <end position="428"/>
    </location>
</feature>
<feature type="region of interest" description="Disordered" evidence="5">
    <location>
        <begin position="391"/>
        <end position="429"/>
    </location>
</feature>
<keyword evidence="2 4" id="KW-0371">Homeobox</keyword>
<evidence type="ECO:0000256" key="3">
    <source>
        <dbReference type="ARBA" id="ARBA00023242"/>
    </source>
</evidence>
<dbReference type="GO" id="GO:0006355">
    <property type="term" value="P:regulation of DNA-templated transcription"/>
    <property type="evidence" value="ECO:0007669"/>
    <property type="project" value="InterPro"/>
</dbReference>
<dbReference type="GO" id="GO:0003677">
    <property type="term" value="F:DNA binding"/>
    <property type="evidence" value="ECO:0007669"/>
    <property type="project" value="UniProtKB-UniRule"/>
</dbReference>
<feature type="compositionally biased region" description="Basic and acidic residues" evidence="5">
    <location>
        <begin position="391"/>
        <end position="401"/>
    </location>
</feature>
<dbReference type="CDD" id="cd00086">
    <property type="entry name" value="homeodomain"/>
    <property type="match status" value="1"/>
</dbReference>
<dbReference type="SUPFAM" id="SSF46689">
    <property type="entry name" value="Homeodomain-like"/>
    <property type="match status" value="1"/>
</dbReference>
<feature type="compositionally biased region" description="Basic and acidic residues" evidence="5">
    <location>
        <begin position="418"/>
        <end position="429"/>
    </location>
</feature>
<dbReference type="InterPro" id="IPR001356">
    <property type="entry name" value="HD"/>
</dbReference>
<dbReference type="GO" id="GO:0005634">
    <property type="term" value="C:nucleus"/>
    <property type="evidence" value="ECO:0007669"/>
    <property type="project" value="UniProtKB-SubCell"/>
</dbReference>